<keyword evidence="5" id="KW-1185">Reference proteome</keyword>
<dbReference type="CDD" id="cd04405">
    <property type="entry name" value="RhoGAP_BRCC3-like"/>
    <property type="match status" value="1"/>
</dbReference>
<comment type="similarity">
    <text evidence="1">Belongs to the DEPDC7 family.</text>
</comment>
<evidence type="ECO:0000259" key="3">
    <source>
        <dbReference type="PROSITE" id="PS50186"/>
    </source>
</evidence>
<dbReference type="InterPro" id="IPR000591">
    <property type="entry name" value="DEP_dom"/>
</dbReference>
<evidence type="ECO:0000256" key="2">
    <source>
        <dbReference type="ARBA" id="ARBA00040225"/>
    </source>
</evidence>
<name>A0A3B4A7P0_9GOBI</name>
<dbReference type="PANTHER" id="PTHR16206:SF9">
    <property type="entry name" value="DEP DOMAIN-CONTAINING PROTEIN 7"/>
    <property type="match status" value="1"/>
</dbReference>
<dbReference type="Gene3D" id="1.10.555.10">
    <property type="entry name" value="Rho GTPase activation protein"/>
    <property type="match status" value="1"/>
</dbReference>
<dbReference type="AlphaFoldDB" id="A0A3B4A7P0"/>
<dbReference type="Ensembl" id="ENSPMGT00000013596.1">
    <property type="protein sequence ID" value="ENSPMGP00000012745.1"/>
    <property type="gene ID" value="ENSPMGG00000010496.1"/>
</dbReference>
<proteinExistence type="inferred from homology"/>
<feature type="domain" description="DEP" evidence="3">
    <location>
        <begin position="47"/>
        <end position="141"/>
    </location>
</feature>
<evidence type="ECO:0000313" key="5">
    <source>
        <dbReference type="Proteomes" id="UP000261520"/>
    </source>
</evidence>
<dbReference type="GO" id="GO:0035556">
    <property type="term" value="P:intracellular signal transduction"/>
    <property type="evidence" value="ECO:0007669"/>
    <property type="project" value="InterPro"/>
</dbReference>
<dbReference type="InterPro" id="IPR036388">
    <property type="entry name" value="WH-like_DNA-bd_sf"/>
</dbReference>
<dbReference type="InterPro" id="IPR008936">
    <property type="entry name" value="Rho_GTPase_activation_prot"/>
</dbReference>
<dbReference type="SUPFAM" id="SSF48350">
    <property type="entry name" value="GTPase activation domain, GAP"/>
    <property type="match status" value="1"/>
</dbReference>
<dbReference type="Gene3D" id="1.10.10.10">
    <property type="entry name" value="Winged helix-like DNA-binding domain superfamily/Winged helix DNA-binding domain"/>
    <property type="match status" value="1"/>
</dbReference>
<reference evidence="4" key="1">
    <citation type="submission" date="2025-08" db="UniProtKB">
        <authorList>
            <consortium name="Ensembl"/>
        </authorList>
    </citation>
    <scope>IDENTIFICATION</scope>
</reference>
<dbReference type="SMART" id="SM00049">
    <property type="entry name" value="DEP"/>
    <property type="match status" value="1"/>
</dbReference>
<organism evidence="4 5">
    <name type="scientific">Periophthalmus magnuspinnatus</name>
    <dbReference type="NCBI Taxonomy" id="409849"/>
    <lineage>
        <taxon>Eukaryota</taxon>
        <taxon>Metazoa</taxon>
        <taxon>Chordata</taxon>
        <taxon>Craniata</taxon>
        <taxon>Vertebrata</taxon>
        <taxon>Euteleostomi</taxon>
        <taxon>Actinopterygii</taxon>
        <taxon>Neopterygii</taxon>
        <taxon>Teleostei</taxon>
        <taxon>Neoteleostei</taxon>
        <taxon>Acanthomorphata</taxon>
        <taxon>Gobiaria</taxon>
        <taxon>Gobiiformes</taxon>
        <taxon>Gobioidei</taxon>
        <taxon>Gobiidae</taxon>
        <taxon>Oxudercinae</taxon>
        <taxon>Periophthalmus</taxon>
    </lineage>
</organism>
<sequence>MSSIKERAAALNLSSWFMSAHVVPSAFGQAITPGHKCLQWRSLITYLKSNVTIKKRRVHMKSHSDCFLGSEAVDVVAEHLKLSMKLAGFSVYTDVTRHKVVCVCQALLDCNVFEVVGAKSTGKEQKQMFQDSKNYLYRFVDSFFPLPKTNKQAIPTPSHVEMLDVPEMESLTLEAPVDSLSLNPSKEKTGTKLPESLIDEVWQELTLLRLLNLVELPVLDGILQRCLNPVSPQKAQPPLPHINPDLIHSSNHLDRKVLKAFRDSQEDPWLCAALDCLDFLPDQSVVDPSGIQKSCYEQPLLSSSSLNNYKLLVYGALAKHYSHTDKAPLMPQHMTDIYKAIIELLVTAKLGTALEALQLCLKLLPSSNREELRRLLTFMALAAQPEAIKLDTEMENRLVVKRAFSRTILHSKSLTKEKEDLMVVFMLSNIHDIFKIPGALHKEVSDKLVHLVQGKQPDVAGSMFCVQVSKRTYVDSTKTTTNDELWKLLDNIHCNIKISSKERKRLLRQFYQAHPEVFNQYFGDSAVSLL</sequence>
<dbReference type="SUPFAM" id="SSF46785">
    <property type="entry name" value="Winged helix' DNA-binding domain"/>
    <property type="match status" value="1"/>
</dbReference>
<dbReference type="InterPro" id="IPR036390">
    <property type="entry name" value="WH_DNA-bd_sf"/>
</dbReference>
<dbReference type="Proteomes" id="UP000261520">
    <property type="component" value="Unplaced"/>
</dbReference>
<dbReference type="Pfam" id="PF00610">
    <property type="entry name" value="DEP"/>
    <property type="match status" value="1"/>
</dbReference>
<dbReference type="PANTHER" id="PTHR16206">
    <property type="entry name" value="DEP DOMAIN-CONTAINING"/>
    <property type="match status" value="1"/>
</dbReference>
<dbReference type="STRING" id="409849.ENSPMGP00000012745"/>
<evidence type="ECO:0000313" key="4">
    <source>
        <dbReference type="Ensembl" id="ENSPMGP00000012745.1"/>
    </source>
</evidence>
<accession>A0A3B4A7P0</accession>
<dbReference type="PROSITE" id="PS50186">
    <property type="entry name" value="DEP"/>
    <property type="match status" value="1"/>
</dbReference>
<protein>
    <recommendedName>
        <fullName evidence="2">DEP domain-containing protein 7</fullName>
    </recommendedName>
</protein>
<reference evidence="4" key="2">
    <citation type="submission" date="2025-09" db="UniProtKB">
        <authorList>
            <consortium name="Ensembl"/>
        </authorList>
    </citation>
    <scope>IDENTIFICATION</scope>
</reference>
<evidence type="ECO:0000256" key="1">
    <source>
        <dbReference type="ARBA" id="ARBA00037970"/>
    </source>
</evidence>